<sequence length="1204" mass="128113">MDVHPDFLLCIQDVHFVHPDIRCVYSSDSRVRQQLRVRRFATPELLHWARKVCETGILQELGMPWLAELLVCVFHNLAELQDQERVRMLASLRRLPILPLMDGSTASMCGGNGSISSGGKETGSAMQPAHAEPASNAEHGQQQQQQQQQQAPRPVFFPLQCSVQAMKARAAVSGVTAKAADEAGKAASADTAVDSASDMAGPESEDVPVELGRAQQKNPAAKATAVIRSGAGKSSSTTTNAKGSADASIKCTRAEKQLLDVGLDWSQMELQQLHPDLFQVEHGKAQKLRNGLAELGVRDLSHADVLQLHVLPLFRRYKERLNLAQQEQQQEQQLPQQEGCGGHGAQAKACSVSDFEARQLAAALTYLVASGLMQRSVVVLDKARWQERLAASVHVGPAVSGDHHAAQPPLFAAIPTPAAASSPASYVASSAAATSCTAAAPHHSECATRSSSAQTACAQVQDAACPEFAQLLASLTAALHGPPVKGTPPLQQFRHLARIMEGLWHAAGYAACMSVPATPLTALPHAVQQQQQQQQQVALDAGAAAAAGDSADSFASTAASSKTHDLSPSPVLVAPGTAAAAAPAANADVGNCAATAASSEWDGPHHVMHVPSAFALALRNSAWLLSSADEPAKPTNLFWQPAYKNFLASKVPYVRHDTVQSREVLSDLGVHMQLTLRESLGLLIEWATGGSSSHHVGSSGNDGPVRGAGTSSARLIKGPDGTVINCNSSANPALPVLEGNCFRTSLHQMGTLYAFIARQAQEGQDVQAVQAAQAEIVAAFSKHPLLWLPPKLAEKPRAEAEVDGSFVSTACARHLDKAHVMEAIPWARQHLRILGRYYSDASQALFLTPLWRPKTSSGNSAAAGNAAGQESAAVTESASPMGAADIAGGRGDFADGTGADGGMDMDDVADGMDTTSEAGSEHGDNEDGGDGSASDSSDQGDDDNHAGFAGSAAALGENGTLQQQRLEDEGCKFDADCLIKQRPTIQEYADALVALAESCPDEMTFETARSWVMKLFQWIESLPSASKKEMLQLLAPHIYINSSLTAPRVFPTTRGHWASLQVMWQSAAEAEAAARRDGLMREYNPSELQEVLQGLEHLPDAGSIGSTHNTPEYLLAEQECYRPFDILVTDAAGNETFVEVKSTRAHQKNAFSVSREELSWAHEVGYAYHIYRVTGAGTPNCRFECVINPVKLWTDKAIRMCLVL</sequence>
<reference evidence="3" key="1">
    <citation type="submission" date="2017-08" db="EMBL/GenBank/DDBJ databases">
        <authorList>
            <person name="Polle J.E."/>
            <person name="Barry K."/>
            <person name="Cushman J."/>
            <person name="Schmutz J."/>
            <person name="Tran D."/>
            <person name="Hathwaick L.T."/>
            <person name="Yim W.C."/>
            <person name="Jenkins J."/>
            <person name="Mckie-Krisberg Z.M."/>
            <person name="Prochnik S."/>
            <person name="Lindquist E."/>
            <person name="Dockter R.B."/>
            <person name="Adam C."/>
            <person name="Molina H."/>
            <person name="Bunkerborg J."/>
            <person name="Jin E."/>
            <person name="Buchheim M."/>
            <person name="Magnuson J."/>
        </authorList>
    </citation>
    <scope>NUCLEOTIDE SEQUENCE</scope>
    <source>
        <strain evidence="3">CCAP 19/18</strain>
    </source>
</reference>
<feature type="region of interest" description="Disordered" evidence="1">
    <location>
        <begin position="109"/>
        <end position="152"/>
    </location>
</feature>
<feature type="region of interest" description="Disordered" evidence="1">
    <location>
        <begin position="856"/>
        <end position="950"/>
    </location>
</feature>
<name>A0ABQ7GGH4_DUNSA</name>
<organism evidence="3 4">
    <name type="scientific">Dunaliella salina</name>
    <name type="common">Green alga</name>
    <name type="synonym">Protococcus salinus</name>
    <dbReference type="NCBI Taxonomy" id="3046"/>
    <lineage>
        <taxon>Eukaryota</taxon>
        <taxon>Viridiplantae</taxon>
        <taxon>Chlorophyta</taxon>
        <taxon>core chlorophytes</taxon>
        <taxon>Chlorophyceae</taxon>
        <taxon>CS clade</taxon>
        <taxon>Chlamydomonadales</taxon>
        <taxon>Dunaliellaceae</taxon>
        <taxon>Dunaliella</taxon>
    </lineage>
</organism>
<dbReference type="EMBL" id="MU069795">
    <property type="protein sequence ID" value="KAF5833709.1"/>
    <property type="molecule type" value="Genomic_DNA"/>
</dbReference>
<gene>
    <name evidence="3" type="ORF">DUNSADRAFT_9907</name>
</gene>
<evidence type="ECO:0000313" key="4">
    <source>
        <dbReference type="Proteomes" id="UP000815325"/>
    </source>
</evidence>
<proteinExistence type="predicted"/>
<dbReference type="Pfam" id="PF13020">
    <property type="entry name" value="NOV_C"/>
    <property type="match status" value="1"/>
</dbReference>
<feature type="compositionally biased region" description="Low complexity" evidence="1">
    <location>
        <begin position="141"/>
        <end position="150"/>
    </location>
</feature>
<dbReference type="PANTHER" id="PTHR32387">
    <property type="entry name" value="WU:FJ29H11"/>
    <property type="match status" value="1"/>
</dbReference>
<dbReference type="InterPro" id="IPR024975">
    <property type="entry name" value="NOV_C"/>
</dbReference>
<feature type="region of interest" description="Disordered" evidence="1">
    <location>
        <begin position="181"/>
        <end position="247"/>
    </location>
</feature>
<feature type="compositionally biased region" description="Low complexity" evidence="1">
    <location>
        <begin position="185"/>
        <end position="200"/>
    </location>
</feature>
<feature type="domain" description="Protein NO VEIN C-terminal" evidence="2">
    <location>
        <begin position="1121"/>
        <end position="1178"/>
    </location>
</feature>
<dbReference type="InterPro" id="IPR052957">
    <property type="entry name" value="Auxin_embryo_med"/>
</dbReference>
<evidence type="ECO:0000259" key="2">
    <source>
        <dbReference type="Pfam" id="PF13020"/>
    </source>
</evidence>
<evidence type="ECO:0000313" key="3">
    <source>
        <dbReference type="EMBL" id="KAF5833709.1"/>
    </source>
</evidence>
<feature type="compositionally biased region" description="Low complexity" evidence="1">
    <location>
        <begin position="856"/>
        <end position="873"/>
    </location>
</feature>
<protein>
    <recommendedName>
        <fullName evidence="2">Protein NO VEIN C-terminal domain-containing protein</fullName>
    </recommendedName>
</protein>
<accession>A0ABQ7GGH4</accession>
<keyword evidence="4" id="KW-1185">Reference proteome</keyword>
<dbReference type="PANTHER" id="PTHR32387:SF0">
    <property type="entry name" value="PROTEIN NO VEIN"/>
    <property type="match status" value="1"/>
</dbReference>
<comment type="caution">
    <text evidence="3">The sequence shown here is derived from an EMBL/GenBank/DDBJ whole genome shotgun (WGS) entry which is preliminary data.</text>
</comment>
<evidence type="ECO:0000256" key="1">
    <source>
        <dbReference type="SAM" id="MobiDB-lite"/>
    </source>
</evidence>
<feature type="compositionally biased region" description="Polar residues" evidence="1">
    <location>
        <begin position="232"/>
        <end position="242"/>
    </location>
</feature>
<dbReference type="Proteomes" id="UP000815325">
    <property type="component" value="Unassembled WGS sequence"/>
</dbReference>